<dbReference type="EMBL" id="POUA01000003">
    <property type="protein sequence ID" value="PZG56730.1"/>
    <property type="molecule type" value="Genomic_DNA"/>
</dbReference>
<keyword evidence="13" id="KW-1185">Reference proteome</keyword>
<evidence type="ECO:0000256" key="3">
    <source>
        <dbReference type="ARBA" id="ARBA00006206"/>
    </source>
</evidence>
<protein>
    <recommendedName>
        <fullName evidence="5 8">Aldose 1-epimerase</fullName>
        <ecNumber evidence="4 8">5.1.3.3</ecNumber>
    </recommendedName>
</protein>
<dbReference type="GO" id="GO:0030246">
    <property type="term" value="F:carbohydrate binding"/>
    <property type="evidence" value="ECO:0007669"/>
    <property type="project" value="InterPro"/>
</dbReference>
<feature type="binding site" evidence="11">
    <location>
        <begin position="175"/>
        <end position="177"/>
    </location>
    <ligand>
        <name>beta-D-galactose</name>
        <dbReference type="ChEBI" id="CHEBI:27667"/>
    </ligand>
</feature>
<evidence type="ECO:0000256" key="9">
    <source>
        <dbReference type="PIRSR" id="PIRSR005096-1"/>
    </source>
</evidence>
<feature type="active site" description="Proton acceptor" evidence="9">
    <location>
        <position position="304"/>
    </location>
</feature>
<dbReference type="GO" id="GO:0004034">
    <property type="term" value="F:aldose 1-epimerase activity"/>
    <property type="evidence" value="ECO:0007669"/>
    <property type="project" value="UniProtKB-EC"/>
</dbReference>
<dbReference type="InterPro" id="IPR011013">
    <property type="entry name" value="Gal_mutarotase_sf_dom"/>
</dbReference>
<dbReference type="Gene3D" id="2.70.98.10">
    <property type="match status" value="1"/>
</dbReference>
<dbReference type="SUPFAM" id="SSF74650">
    <property type="entry name" value="Galactose mutarotase-like"/>
    <property type="match status" value="1"/>
</dbReference>
<comment type="caution">
    <text evidence="12">The sequence shown here is derived from an EMBL/GenBank/DDBJ whole genome shotgun (WGS) entry which is preliminary data.</text>
</comment>
<proteinExistence type="inferred from homology"/>
<gene>
    <name evidence="12" type="ORF">C1I98_00715</name>
</gene>
<dbReference type="Proteomes" id="UP000248544">
    <property type="component" value="Unassembled WGS sequence"/>
</dbReference>
<evidence type="ECO:0000256" key="2">
    <source>
        <dbReference type="ARBA" id="ARBA00005028"/>
    </source>
</evidence>
<dbReference type="GO" id="GO:0033499">
    <property type="term" value="P:galactose catabolic process via UDP-galactose, Leloir pathway"/>
    <property type="evidence" value="ECO:0007669"/>
    <property type="project" value="TreeGrafter"/>
</dbReference>
<evidence type="ECO:0000256" key="1">
    <source>
        <dbReference type="ARBA" id="ARBA00001614"/>
    </source>
</evidence>
<evidence type="ECO:0000256" key="11">
    <source>
        <dbReference type="PIRSR" id="PIRSR005096-3"/>
    </source>
</evidence>
<evidence type="ECO:0000256" key="10">
    <source>
        <dbReference type="PIRSR" id="PIRSR005096-2"/>
    </source>
</evidence>
<dbReference type="InterPro" id="IPR018052">
    <property type="entry name" value="Ald1_epimerase_CS"/>
</dbReference>
<feature type="active site" description="Proton donor" evidence="9">
    <location>
        <position position="175"/>
    </location>
</feature>
<keyword evidence="6 8" id="KW-0413">Isomerase</keyword>
<dbReference type="RefSeq" id="WP_111165087.1">
    <property type="nucleotide sequence ID" value="NZ_POUA01000003.1"/>
</dbReference>
<evidence type="ECO:0000256" key="4">
    <source>
        <dbReference type="ARBA" id="ARBA00013185"/>
    </source>
</evidence>
<comment type="catalytic activity">
    <reaction evidence="1 8">
        <text>alpha-D-glucose = beta-D-glucose</text>
        <dbReference type="Rhea" id="RHEA:10264"/>
        <dbReference type="ChEBI" id="CHEBI:15903"/>
        <dbReference type="ChEBI" id="CHEBI:17925"/>
        <dbReference type="EC" id="5.1.3.3"/>
    </reaction>
</comment>
<evidence type="ECO:0000313" key="12">
    <source>
        <dbReference type="EMBL" id="PZG56730.1"/>
    </source>
</evidence>
<dbReference type="GO" id="GO:0006006">
    <property type="term" value="P:glucose metabolic process"/>
    <property type="evidence" value="ECO:0007669"/>
    <property type="project" value="TreeGrafter"/>
</dbReference>
<evidence type="ECO:0000256" key="5">
    <source>
        <dbReference type="ARBA" id="ARBA00014165"/>
    </source>
</evidence>
<comment type="similarity">
    <text evidence="3 8">Belongs to the aldose epimerase family.</text>
</comment>
<keyword evidence="7 8" id="KW-0119">Carbohydrate metabolism</keyword>
<dbReference type="PROSITE" id="PS00545">
    <property type="entry name" value="ALDOSE_1_EPIMERASE"/>
    <property type="match status" value="1"/>
</dbReference>
<dbReference type="InterPro" id="IPR015443">
    <property type="entry name" value="Aldose_1-epimerase"/>
</dbReference>
<dbReference type="GO" id="GO:0005737">
    <property type="term" value="C:cytoplasm"/>
    <property type="evidence" value="ECO:0007669"/>
    <property type="project" value="TreeGrafter"/>
</dbReference>
<comment type="pathway">
    <text evidence="2 8">Carbohydrate metabolism; hexose metabolism.</text>
</comment>
<dbReference type="InterPro" id="IPR014718">
    <property type="entry name" value="GH-type_carb-bd"/>
</dbReference>
<reference evidence="12 13" key="1">
    <citation type="submission" date="2018-01" db="EMBL/GenBank/DDBJ databases">
        <title>Draft genome sequence of Sphaerisporangium sp. 7K107.</title>
        <authorList>
            <person name="Sahin N."/>
            <person name="Saygin H."/>
            <person name="Ay H."/>
        </authorList>
    </citation>
    <scope>NUCLEOTIDE SEQUENCE [LARGE SCALE GENOMIC DNA]</scope>
    <source>
        <strain evidence="12 13">7K107</strain>
    </source>
</reference>
<dbReference type="NCBIfam" id="NF008277">
    <property type="entry name" value="PRK11055.1"/>
    <property type="match status" value="1"/>
</dbReference>
<dbReference type="PANTHER" id="PTHR10091">
    <property type="entry name" value="ALDOSE-1-EPIMERASE"/>
    <property type="match status" value="1"/>
</dbReference>
<evidence type="ECO:0000256" key="7">
    <source>
        <dbReference type="ARBA" id="ARBA00023277"/>
    </source>
</evidence>
<feature type="binding site" evidence="11">
    <location>
        <begin position="78"/>
        <end position="79"/>
    </location>
    <ligand>
        <name>beta-D-galactose</name>
        <dbReference type="ChEBI" id="CHEBI:27667"/>
    </ligand>
</feature>
<dbReference type="UniPathway" id="UPA00242"/>
<accession>A0A2W2I1F3</accession>
<dbReference type="CDD" id="cd09019">
    <property type="entry name" value="galactose_mutarotase_like"/>
    <property type="match status" value="1"/>
</dbReference>
<evidence type="ECO:0000313" key="13">
    <source>
        <dbReference type="Proteomes" id="UP000248544"/>
    </source>
</evidence>
<dbReference type="AlphaFoldDB" id="A0A2W2I1F3"/>
<evidence type="ECO:0000256" key="6">
    <source>
        <dbReference type="ARBA" id="ARBA00023235"/>
    </source>
</evidence>
<dbReference type="PIRSF" id="PIRSF005096">
    <property type="entry name" value="GALM"/>
    <property type="match status" value="1"/>
</dbReference>
<name>A0A2W2I1F3_9ACTN</name>
<dbReference type="InterPro" id="IPR047215">
    <property type="entry name" value="Galactose_mutarotase-like"/>
</dbReference>
<evidence type="ECO:0000256" key="8">
    <source>
        <dbReference type="PIRNR" id="PIRNR005096"/>
    </source>
</evidence>
<organism evidence="12 13">
    <name type="scientific">Spongiactinospora gelatinilytica</name>
    <dbReference type="NCBI Taxonomy" id="2666298"/>
    <lineage>
        <taxon>Bacteria</taxon>
        <taxon>Bacillati</taxon>
        <taxon>Actinomycetota</taxon>
        <taxon>Actinomycetes</taxon>
        <taxon>Streptosporangiales</taxon>
        <taxon>Streptosporangiaceae</taxon>
        <taxon>Spongiactinospora</taxon>
    </lineage>
</organism>
<feature type="binding site" evidence="10">
    <location>
        <position position="247"/>
    </location>
    <ligand>
        <name>beta-D-galactose</name>
        <dbReference type="ChEBI" id="CHEBI:27667"/>
    </ligand>
</feature>
<sequence>MRKEQFGTLASGRPVERFTLDGGDRLRVAVLTYGGIIQAIETPDAAGRMAGVALGFDTLDGYLERSPYFGALVGRYANRIGGAAFTLDGTVRDLAPNVPPDTLHGGWQGFDKRIWDAEPDGDGSLALSYVSPDGEEGYPGTLSVRVVYTVTPRGELRIEYRATTDAPTVLNLTNHSYFNLAGAGNGDVLDHVVTIDADHYLPEDDRQIPTGEVAPVAGTPFDFTRARRIGERIGADHPQLRIGKGYDHCWVFNDGDGVRARVEEPVSGRSLEVLTTEPGVQFYTGNMLGSDGTPYAPHAALCLETQHFPDSPNRPEFPSAVLRPGEKFVSVTTYRFGTVA</sequence>
<dbReference type="InterPro" id="IPR008183">
    <property type="entry name" value="Aldose_1/G6P_1-epimerase"/>
</dbReference>
<dbReference type="Pfam" id="PF01263">
    <property type="entry name" value="Aldose_epim"/>
    <property type="match status" value="1"/>
</dbReference>
<dbReference type="PANTHER" id="PTHR10091:SF0">
    <property type="entry name" value="GALACTOSE MUTAROTASE"/>
    <property type="match status" value="1"/>
</dbReference>
<dbReference type="EC" id="5.1.3.3" evidence="4 8"/>